<comment type="caution">
    <text evidence="2">The sequence shown here is derived from an EMBL/GenBank/DDBJ whole genome shotgun (WGS) entry which is preliminary data.</text>
</comment>
<gene>
    <name evidence="2" type="ORF">DPMN_155483</name>
</gene>
<keyword evidence="3" id="KW-1185">Reference proteome</keyword>
<protein>
    <submittedName>
        <fullName evidence="2">Uncharacterized protein</fullName>
    </submittedName>
</protein>
<feature type="compositionally biased region" description="Basic and acidic residues" evidence="1">
    <location>
        <begin position="1"/>
        <end position="33"/>
    </location>
</feature>
<name>A0A9D4FRU9_DREPO</name>
<feature type="region of interest" description="Disordered" evidence="1">
    <location>
        <begin position="1"/>
        <end position="50"/>
    </location>
</feature>
<reference evidence="2" key="2">
    <citation type="submission" date="2020-11" db="EMBL/GenBank/DDBJ databases">
        <authorList>
            <person name="McCartney M.A."/>
            <person name="Auch B."/>
            <person name="Kono T."/>
            <person name="Mallez S."/>
            <person name="Becker A."/>
            <person name="Gohl D.M."/>
            <person name="Silverstein K.A.T."/>
            <person name="Koren S."/>
            <person name="Bechman K.B."/>
            <person name="Herman A."/>
            <person name="Abrahante J.E."/>
            <person name="Garbe J."/>
        </authorList>
    </citation>
    <scope>NUCLEOTIDE SEQUENCE</scope>
    <source>
        <strain evidence="2">Duluth1</strain>
        <tissue evidence="2">Whole animal</tissue>
    </source>
</reference>
<organism evidence="2 3">
    <name type="scientific">Dreissena polymorpha</name>
    <name type="common">Zebra mussel</name>
    <name type="synonym">Mytilus polymorpha</name>
    <dbReference type="NCBI Taxonomy" id="45954"/>
    <lineage>
        <taxon>Eukaryota</taxon>
        <taxon>Metazoa</taxon>
        <taxon>Spiralia</taxon>
        <taxon>Lophotrochozoa</taxon>
        <taxon>Mollusca</taxon>
        <taxon>Bivalvia</taxon>
        <taxon>Autobranchia</taxon>
        <taxon>Heteroconchia</taxon>
        <taxon>Euheterodonta</taxon>
        <taxon>Imparidentia</taxon>
        <taxon>Neoheterodontei</taxon>
        <taxon>Myida</taxon>
        <taxon>Dreissenoidea</taxon>
        <taxon>Dreissenidae</taxon>
        <taxon>Dreissena</taxon>
    </lineage>
</organism>
<evidence type="ECO:0000256" key="1">
    <source>
        <dbReference type="SAM" id="MobiDB-lite"/>
    </source>
</evidence>
<sequence>MTNKADKKKEHYAENGKEKAEPPKEDTNTKAEPENMTNKADKTYPYQLPA</sequence>
<accession>A0A9D4FRU9</accession>
<reference evidence="2" key="1">
    <citation type="journal article" date="2019" name="bioRxiv">
        <title>The Genome of the Zebra Mussel, Dreissena polymorpha: A Resource for Invasive Species Research.</title>
        <authorList>
            <person name="McCartney M.A."/>
            <person name="Auch B."/>
            <person name="Kono T."/>
            <person name="Mallez S."/>
            <person name="Zhang Y."/>
            <person name="Obille A."/>
            <person name="Becker A."/>
            <person name="Abrahante J.E."/>
            <person name="Garbe J."/>
            <person name="Badalamenti J.P."/>
            <person name="Herman A."/>
            <person name="Mangelson H."/>
            <person name="Liachko I."/>
            <person name="Sullivan S."/>
            <person name="Sone E.D."/>
            <person name="Koren S."/>
            <person name="Silverstein K.A.T."/>
            <person name="Beckman K.B."/>
            <person name="Gohl D.M."/>
        </authorList>
    </citation>
    <scope>NUCLEOTIDE SEQUENCE</scope>
    <source>
        <strain evidence="2">Duluth1</strain>
        <tissue evidence="2">Whole animal</tissue>
    </source>
</reference>
<dbReference type="AlphaFoldDB" id="A0A9D4FRU9"/>
<dbReference type="Proteomes" id="UP000828390">
    <property type="component" value="Unassembled WGS sequence"/>
</dbReference>
<evidence type="ECO:0000313" key="3">
    <source>
        <dbReference type="Proteomes" id="UP000828390"/>
    </source>
</evidence>
<dbReference type="EMBL" id="JAIWYP010000007">
    <property type="protein sequence ID" value="KAH3801821.1"/>
    <property type="molecule type" value="Genomic_DNA"/>
</dbReference>
<proteinExistence type="predicted"/>
<evidence type="ECO:0000313" key="2">
    <source>
        <dbReference type="EMBL" id="KAH3801821.1"/>
    </source>
</evidence>